<dbReference type="Pfam" id="PF00356">
    <property type="entry name" value="LacI"/>
    <property type="match status" value="1"/>
</dbReference>
<dbReference type="InterPro" id="IPR001761">
    <property type="entry name" value="Peripla_BP/Lac1_sug-bd_dom"/>
</dbReference>
<dbReference type="PROSITE" id="PS50932">
    <property type="entry name" value="HTH_LACI_2"/>
    <property type="match status" value="1"/>
</dbReference>
<dbReference type="Pfam" id="PF00532">
    <property type="entry name" value="Peripla_BP_1"/>
    <property type="match status" value="1"/>
</dbReference>
<evidence type="ECO:0000313" key="5">
    <source>
        <dbReference type="EMBL" id="QPH40318.1"/>
    </source>
</evidence>
<evidence type="ECO:0000313" key="6">
    <source>
        <dbReference type="Proteomes" id="UP000594759"/>
    </source>
</evidence>
<dbReference type="EMBL" id="CP064939">
    <property type="protein sequence ID" value="QPH40318.1"/>
    <property type="molecule type" value="Genomic_DNA"/>
</dbReference>
<dbReference type="KEGG" id="pex:IZT61_03295"/>
<dbReference type="SUPFAM" id="SSF47413">
    <property type="entry name" value="lambda repressor-like DNA-binding domains"/>
    <property type="match status" value="1"/>
</dbReference>
<dbReference type="Proteomes" id="UP000594759">
    <property type="component" value="Chromosome"/>
</dbReference>
<evidence type="ECO:0000259" key="4">
    <source>
        <dbReference type="PROSITE" id="PS50932"/>
    </source>
</evidence>
<accession>A0A7S9L0T5</accession>
<organism evidence="5 6">
    <name type="scientific">Pedobacter endophyticus</name>
    <dbReference type="NCBI Taxonomy" id="2789740"/>
    <lineage>
        <taxon>Bacteria</taxon>
        <taxon>Pseudomonadati</taxon>
        <taxon>Bacteroidota</taxon>
        <taxon>Sphingobacteriia</taxon>
        <taxon>Sphingobacteriales</taxon>
        <taxon>Sphingobacteriaceae</taxon>
        <taxon>Pedobacter</taxon>
    </lineage>
</organism>
<evidence type="ECO:0000256" key="1">
    <source>
        <dbReference type="ARBA" id="ARBA00023015"/>
    </source>
</evidence>
<dbReference type="GO" id="GO:0000976">
    <property type="term" value="F:transcription cis-regulatory region binding"/>
    <property type="evidence" value="ECO:0007669"/>
    <property type="project" value="TreeGrafter"/>
</dbReference>
<keyword evidence="1" id="KW-0805">Transcription regulation</keyword>
<feature type="domain" description="HTH lacI-type" evidence="4">
    <location>
        <begin position="6"/>
        <end position="60"/>
    </location>
</feature>
<keyword evidence="3" id="KW-0804">Transcription</keyword>
<dbReference type="CDD" id="cd01392">
    <property type="entry name" value="HTH_LacI"/>
    <property type="match status" value="1"/>
</dbReference>
<dbReference type="AlphaFoldDB" id="A0A7S9L0T5"/>
<keyword evidence="6" id="KW-1185">Reference proteome</keyword>
<protein>
    <submittedName>
        <fullName evidence="5">LacI family DNA-binding transcriptional regulator</fullName>
    </submittedName>
</protein>
<evidence type="ECO:0000256" key="2">
    <source>
        <dbReference type="ARBA" id="ARBA00023125"/>
    </source>
</evidence>
<dbReference type="InterPro" id="IPR010982">
    <property type="entry name" value="Lambda_DNA-bd_dom_sf"/>
</dbReference>
<gene>
    <name evidence="5" type="ORF">IZT61_03295</name>
</gene>
<reference evidence="5 6" key="1">
    <citation type="submission" date="2020-11" db="EMBL/GenBank/DDBJ databases">
        <title>Pedobacter endophytica, an endophytic bacteria isolated form Carex pumila.</title>
        <authorList>
            <person name="Peng Y."/>
            <person name="Jiang L."/>
            <person name="Lee J."/>
        </authorList>
    </citation>
    <scope>NUCLEOTIDE SEQUENCE [LARGE SCALE GENOMIC DNA]</scope>
    <source>
        <strain evidence="5 6">JBR3-12</strain>
    </source>
</reference>
<dbReference type="InterPro" id="IPR000843">
    <property type="entry name" value="HTH_LacI"/>
</dbReference>
<dbReference type="RefSeq" id="WP_196099774.1">
    <property type="nucleotide sequence ID" value="NZ_CP064939.1"/>
</dbReference>
<dbReference type="SUPFAM" id="SSF53822">
    <property type="entry name" value="Periplasmic binding protein-like I"/>
    <property type="match status" value="1"/>
</dbReference>
<evidence type="ECO:0000256" key="3">
    <source>
        <dbReference type="ARBA" id="ARBA00023163"/>
    </source>
</evidence>
<dbReference type="PANTHER" id="PTHR30146">
    <property type="entry name" value="LACI-RELATED TRANSCRIPTIONAL REPRESSOR"/>
    <property type="match status" value="1"/>
</dbReference>
<keyword evidence="2 5" id="KW-0238">DNA-binding</keyword>
<dbReference type="PANTHER" id="PTHR30146:SF109">
    <property type="entry name" value="HTH-TYPE TRANSCRIPTIONAL REGULATOR GALS"/>
    <property type="match status" value="1"/>
</dbReference>
<name>A0A7S9L0T5_9SPHI</name>
<dbReference type="InterPro" id="IPR028082">
    <property type="entry name" value="Peripla_BP_I"/>
</dbReference>
<dbReference type="GO" id="GO:0003700">
    <property type="term" value="F:DNA-binding transcription factor activity"/>
    <property type="evidence" value="ECO:0007669"/>
    <property type="project" value="TreeGrafter"/>
</dbReference>
<proteinExistence type="predicted"/>
<dbReference type="Gene3D" id="3.40.50.2300">
    <property type="match status" value="2"/>
</dbReference>
<dbReference type="SMART" id="SM00354">
    <property type="entry name" value="HTH_LACI"/>
    <property type="match status" value="1"/>
</dbReference>
<dbReference type="Gene3D" id="1.10.260.40">
    <property type="entry name" value="lambda repressor-like DNA-binding domains"/>
    <property type="match status" value="1"/>
</dbReference>
<dbReference type="CDD" id="cd06267">
    <property type="entry name" value="PBP1_LacI_sugar_binding-like"/>
    <property type="match status" value="1"/>
</dbReference>
<sequence>MGSKPTTIKEIARILNISPSSVSRGLHDHPSIGAVTREKIKQLAKSLNYEPNNAAILFQKGKTYTIGVILPELSEHFFSIAISAIEDEALKKNYTVIFAQSHDNYDQEVKLVEKMKMQRVDGLLVSISKDTSKFDHFEKLNAFNIPVVFFDRIPPFKNVHYVACSLESATIEAINYLLKKGHRNIGMINGPTTLYASEERKEGYIQAITFNRLKFDPALVVNCDLTEKGTIDAADQLLNYKRKPTAIVAFNDYVALFLIKYFKKLNVVNDFDVVSYANLPIISYLDNSPVASVEQHPYLQGQKAANILLDLINSPKQENQAFYNTIVESELIVSDVTDGY</sequence>